<dbReference type="OrthoDB" id="18526at2"/>
<dbReference type="Proteomes" id="UP000293398">
    <property type="component" value="Unassembled WGS sequence"/>
</dbReference>
<dbReference type="AlphaFoldDB" id="A0A4Q7VSF7"/>
<evidence type="ECO:0000313" key="4">
    <source>
        <dbReference type="Proteomes" id="UP000293398"/>
    </source>
</evidence>
<dbReference type="PANTHER" id="PTHR13847:SF289">
    <property type="entry name" value="GLYCINE OXIDASE"/>
    <property type="match status" value="1"/>
</dbReference>
<dbReference type="GO" id="GO:0005737">
    <property type="term" value="C:cytoplasm"/>
    <property type="evidence" value="ECO:0007669"/>
    <property type="project" value="TreeGrafter"/>
</dbReference>
<accession>A0A4Q7VSF7</accession>
<name>A0A4Q7VSF7_9BURK</name>
<dbReference type="EMBL" id="SHKO01000001">
    <property type="protein sequence ID" value="RZT99197.1"/>
    <property type="molecule type" value="Genomic_DNA"/>
</dbReference>
<keyword evidence="4" id="KW-1185">Reference proteome</keyword>
<proteinExistence type="predicted"/>
<evidence type="ECO:0000259" key="2">
    <source>
        <dbReference type="Pfam" id="PF01266"/>
    </source>
</evidence>
<dbReference type="Pfam" id="PF01266">
    <property type="entry name" value="DAO"/>
    <property type="match status" value="1"/>
</dbReference>
<gene>
    <name evidence="3" type="ORF">EV681_0980</name>
</gene>
<reference evidence="3 4" key="1">
    <citation type="submission" date="2019-02" db="EMBL/GenBank/DDBJ databases">
        <title>Genomic Encyclopedia of Type Strains, Phase IV (KMG-IV): sequencing the most valuable type-strain genomes for metagenomic binning, comparative biology and taxonomic classification.</title>
        <authorList>
            <person name="Goeker M."/>
        </authorList>
    </citation>
    <scope>NUCLEOTIDE SEQUENCE [LARGE SCALE GENOMIC DNA]</scope>
    <source>
        <strain evidence="3 4">DSM 23814</strain>
    </source>
</reference>
<evidence type="ECO:0000313" key="3">
    <source>
        <dbReference type="EMBL" id="RZT99197.1"/>
    </source>
</evidence>
<dbReference type="Gene3D" id="3.50.50.60">
    <property type="entry name" value="FAD/NAD(P)-binding domain"/>
    <property type="match status" value="2"/>
</dbReference>
<dbReference type="PANTHER" id="PTHR13847">
    <property type="entry name" value="SARCOSINE DEHYDROGENASE-RELATED"/>
    <property type="match status" value="1"/>
</dbReference>
<dbReference type="SUPFAM" id="SSF54373">
    <property type="entry name" value="FAD-linked reductases, C-terminal domain"/>
    <property type="match status" value="1"/>
</dbReference>
<comment type="caution">
    <text evidence="3">The sequence shown here is derived from an EMBL/GenBank/DDBJ whole genome shotgun (WGS) entry which is preliminary data.</text>
</comment>
<protein>
    <submittedName>
        <fullName evidence="3">D-amino-acid dehydrogenase</fullName>
    </submittedName>
</protein>
<dbReference type="InterPro" id="IPR036188">
    <property type="entry name" value="FAD/NAD-bd_sf"/>
</dbReference>
<sequence length="412" mass="45415">MNQVTIIGAGIVGICTAVTLQQRGIPVRLIDEREPGTGTSYGNAGLLSVDSCMPIAMPGMIKKIPKWLSDREGPLSVRPAYLSTAAPWLLKWLKAGFSESGVRRLSSALRVLHRDADQLYLQLLGPKEFAQAFHMTGQLHIWESEQDNDALGRQIRADNGVTPRMLNAQEIQDLLPHISRKVKRGELYEKNGHASNPYQLVQSLFQLFLKNGGQFIRQKVNGISRDDASGQYRIILAAQDLSTSRLVVCAGAWAKRVLSGLHVAVPLETERGYHVCFQPDALQLSIPVLHKERAFGVTPMVDNLRVAGFVEIAGLDAAPDMAREKVLMQQAKMLFPDLELEKKKDFWLGFRPSTPDSLPILGTVDKLPELYLGFGHGHTGITGAPKSAQILANLITNTPNDVDITPYGLDRF</sequence>
<evidence type="ECO:0000256" key="1">
    <source>
        <dbReference type="ARBA" id="ARBA00023002"/>
    </source>
</evidence>
<dbReference type="GO" id="GO:0016491">
    <property type="term" value="F:oxidoreductase activity"/>
    <property type="evidence" value="ECO:0007669"/>
    <property type="project" value="UniProtKB-KW"/>
</dbReference>
<organism evidence="3 4">
    <name type="scientific">Advenella incenata</name>
    <dbReference type="NCBI Taxonomy" id="267800"/>
    <lineage>
        <taxon>Bacteria</taxon>
        <taxon>Pseudomonadati</taxon>
        <taxon>Pseudomonadota</taxon>
        <taxon>Betaproteobacteria</taxon>
        <taxon>Burkholderiales</taxon>
        <taxon>Alcaligenaceae</taxon>
    </lineage>
</organism>
<feature type="domain" description="FAD dependent oxidoreductase" evidence="2">
    <location>
        <begin position="4"/>
        <end position="394"/>
    </location>
</feature>
<keyword evidence="1" id="KW-0560">Oxidoreductase</keyword>
<dbReference type="SUPFAM" id="SSF51905">
    <property type="entry name" value="FAD/NAD(P)-binding domain"/>
    <property type="match status" value="1"/>
</dbReference>
<dbReference type="RefSeq" id="WP_130303407.1">
    <property type="nucleotide sequence ID" value="NZ_SHKO01000001.1"/>
</dbReference>
<dbReference type="InterPro" id="IPR006076">
    <property type="entry name" value="FAD-dep_OxRdtase"/>
</dbReference>
<dbReference type="Gene3D" id="3.30.9.10">
    <property type="entry name" value="D-Amino Acid Oxidase, subunit A, domain 2"/>
    <property type="match status" value="1"/>
</dbReference>